<evidence type="ECO:0000313" key="3">
    <source>
        <dbReference type="EMBL" id="KAA0014677.1"/>
    </source>
</evidence>
<dbReference type="AlphaFoldDB" id="A0A7V7G4M2"/>
<keyword evidence="4" id="KW-1185">Reference proteome</keyword>
<proteinExistence type="predicted"/>
<gene>
    <name evidence="3" type="ORF">F0A17_03280</name>
</gene>
<name>A0A7V7G4M2_9GAMM</name>
<evidence type="ECO:0000259" key="2">
    <source>
        <dbReference type="Pfam" id="PF06251"/>
    </source>
</evidence>
<dbReference type="RefSeq" id="WP_149326884.1">
    <property type="nucleotide sequence ID" value="NZ_VTPY01000001.1"/>
</dbReference>
<feature type="domain" description="Capsule biosynthesis GfcC-like C-terminal" evidence="2">
    <location>
        <begin position="159"/>
        <end position="240"/>
    </location>
</feature>
<feature type="region of interest" description="Disordered" evidence="1">
    <location>
        <begin position="250"/>
        <end position="277"/>
    </location>
</feature>
<comment type="caution">
    <text evidence="3">The sequence shown here is derived from an EMBL/GenBank/DDBJ whole genome shotgun (WGS) entry which is preliminary data.</text>
</comment>
<dbReference type="Proteomes" id="UP000486760">
    <property type="component" value="Unassembled WGS sequence"/>
</dbReference>
<dbReference type="Pfam" id="PF06251">
    <property type="entry name" value="Caps_syn_GfcC_C"/>
    <property type="match status" value="1"/>
</dbReference>
<protein>
    <recommendedName>
        <fullName evidence="2">Capsule biosynthesis GfcC-like C-terminal domain-containing protein</fullName>
    </recommendedName>
</protein>
<evidence type="ECO:0000313" key="4">
    <source>
        <dbReference type="Proteomes" id="UP000486760"/>
    </source>
</evidence>
<dbReference type="Gene3D" id="3.10.560.10">
    <property type="entry name" value="Outer membrane lipoprotein wza domain like"/>
    <property type="match status" value="1"/>
</dbReference>
<sequence>MTHRHHPFACARRWHGLGALLLIVGLPVPTFADDVRLSDFWLEQPALAEAPAYSYYLLERERLPQQRQGIRLQEELATLINWNTLVGHTAMANGLTQWQHTVAQQREQTGRTQARADLAALLAAPRHDPPLTSLAAIGHCAVPDWVELWHFGGVTRHRWSPNLTLQKLLRQRPRSEWTEAEYAWLITPQGAPRRVGIAAWNAGDSPLVAGSRIVLALPGAVQEVDWINRSLPNFLATRLPGDACSALAVPERVAPSANEQEPSAPSKEPAANGEMGS</sequence>
<reference evidence="3 4" key="1">
    <citation type="submission" date="2019-08" db="EMBL/GenBank/DDBJ databases">
        <title>Bioinformatics analysis of the strain L3 and L5.</title>
        <authorList>
            <person name="Li X."/>
        </authorList>
    </citation>
    <scope>NUCLEOTIDE SEQUENCE [LARGE SCALE GENOMIC DNA]</scope>
    <source>
        <strain evidence="3 4">L5</strain>
    </source>
</reference>
<accession>A0A7V7G4M2</accession>
<evidence type="ECO:0000256" key="1">
    <source>
        <dbReference type="SAM" id="MobiDB-lite"/>
    </source>
</evidence>
<organism evidence="3 4">
    <name type="scientific">Billgrantia pellis</name>
    <dbReference type="NCBI Taxonomy" id="2606936"/>
    <lineage>
        <taxon>Bacteria</taxon>
        <taxon>Pseudomonadati</taxon>
        <taxon>Pseudomonadota</taxon>
        <taxon>Gammaproteobacteria</taxon>
        <taxon>Oceanospirillales</taxon>
        <taxon>Halomonadaceae</taxon>
        <taxon>Billgrantia</taxon>
    </lineage>
</organism>
<dbReference type="InterPro" id="IPR010425">
    <property type="entry name" value="Caps_synth_GfcC-like_C"/>
</dbReference>
<dbReference type="EMBL" id="VTPY01000001">
    <property type="protein sequence ID" value="KAA0014677.1"/>
    <property type="molecule type" value="Genomic_DNA"/>
</dbReference>